<organism evidence="2 4">
    <name type="scientific">Oryza meyeriana var. granulata</name>
    <dbReference type="NCBI Taxonomy" id="110450"/>
    <lineage>
        <taxon>Eukaryota</taxon>
        <taxon>Viridiplantae</taxon>
        <taxon>Streptophyta</taxon>
        <taxon>Embryophyta</taxon>
        <taxon>Tracheophyta</taxon>
        <taxon>Spermatophyta</taxon>
        <taxon>Magnoliopsida</taxon>
        <taxon>Liliopsida</taxon>
        <taxon>Poales</taxon>
        <taxon>Poaceae</taxon>
        <taxon>BOP clade</taxon>
        <taxon>Oryzoideae</taxon>
        <taxon>Oryzeae</taxon>
        <taxon>Oryzinae</taxon>
        <taxon>Oryza</taxon>
        <taxon>Oryza meyeriana</taxon>
    </lineage>
</organism>
<evidence type="ECO:0000313" key="3">
    <source>
        <dbReference type="EMBL" id="KAF0909420.1"/>
    </source>
</evidence>
<gene>
    <name evidence="2" type="ORF">E2562_030272</name>
    <name evidence="3" type="ORF">E2562_036067</name>
</gene>
<keyword evidence="4" id="KW-1185">Reference proteome</keyword>
<comment type="caution">
    <text evidence="2">The sequence shown here is derived from an EMBL/GenBank/DDBJ whole genome shotgun (WGS) entry which is preliminary data.</text>
</comment>
<feature type="region of interest" description="Disordered" evidence="1">
    <location>
        <begin position="1"/>
        <end position="103"/>
    </location>
</feature>
<dbReference type="EMBL" id="SPHZ02000007">
    <property type="protein sequence ID" value="KAF0909420.1"/>
    <property type="molecule type" value="Genomic_DNA"/>
</dbReference>
<sequence length="103" mass="11224">MADQRWQAAARRVEDGDGVDNAKTVGWRTGDSNGGPRRDDGVQFDEEGGTGLGWMVETTVNRERERSTGDDAHPTQRRNDGRPAVAGNGTLAGWRGKWGSGRR</sequence>
<proteinExistence type="predicted"/>
<evidence type="ECO:0000256" key="1">
    <source>
        <dbReference type="SAM" id="MobiDB-lite"/>
    </source>
</evidence>
<evidence type="ECO:0000313" key="4">
    <source>
        <dbReference type="Proteomes" id="UP000479710"/>
    </source>
</evidence>
<feature type="compositionally biased region" description="Basic and acidic residues" evidence="1">
    <location>
        <begin position="60"/>
        <end position="81"/>
    </location>
</feature>
<name>A0A6G1D977_9ORYZ</name>
<accession>A0A6G1D977</accession>
<evidence type="ECO:0008006" key="5">
    <source>
        <dbReference type="Google" id="ProtNLM"/>
    </source>
</evidence>
<dbReference type="Proteomes" id="UP000479710">
    <property type="component" value="Unassembled WGS sequence"/>
</dbReference>
<dbReference type="AlphaFoldDB" id="A0A6G1D977"/>
<reference evidence="2 4" key="1">
    <citation type="submission" date="2019-11" db="EMBL/GenBank/DDBJ databases">
        <title>Whole genome sequence of Oryza granulata.</title>
        <authorList>
            <person name="Li W."/>
        </authorList>
    </citation>
    <scope>NUCLEOTIDE SEQUENCE [LARGE SCALE GENOMIC DNA]</scope>
    <source>
        <strain evidence="4">cv. Menghai</strain>
        <tissue evidence="2">Leaf</tissue>
    </source>
</reference>
<protein>
    <recommendedName>
        <fullName evidence="5">DUF834 domain-containing protein</fullName>
    </recommendedName>
</protein>
<evidence type="ECO:0000313" key="2">
    <source>
        <dbReference type="EMBL" id="KAF0908977.1"/>
    </source>
</evidence>
<dbReference type="EMBL" id="SPHZ02000007">
    <property type="protein sequence ID" value="KAF0908977.1"/>
    <property type="molecule type" value="Genomic_DNA"/>
</dbReference>